<dbReference type="AlphaFoldDB" id="A0A9X2KL42"/>
<dbReference type="SUPFAM" id="SSF56059">
    <property type="entry name" value="Glutathione synthetase ATP-binding domain-like"/>
    <property type="match status" value="1"/>
</dbReference>
<dbReference type="InterPro" id="IPR011761">
    <property type="entry name" value="ATP-grasp"/>
</dbReference>
<accession>A0A9X2KL42</accession>
<dbReference type="Proteomes" id="UP001139451">
    <property type="component" value="Unassembled WGS sequence"/>
</dbReference>
<evidence type="ECO:0000313" key="6">
    <source>
        <dbReference type="Proteomes" id="UP001139451"/>
    </source>
</evidence>
<keyword evidence="3" id="KW-0067">ATP-binding</keyword>
<dbReference type="SUPFAM" id="SSF51735">
    <property type="entry name" value="NAD(P)-binding Rossmann-fold domains"/>
    <property type="match status" value="1"/>
</dbReference>
<dbReference type="GO" id="GO:0046872">
    <property type="term" value="F:metal ion binding"/>
    <property type="evidence" value="ECO:0007669"/>
    <property type="project" value="InterPro"/>
</dbReference>
<dbReference type="InterPro" id="IPR032875">
    <property type="entry name" value="Succ_CoA_lig_flav_dom"/>
</dbReference>
<dbReference type="SUPFAM" id="SSF52210">
    <property type="entry name" value="Succinyl-CoA synthetase domains"/>
    <property type="match status" value="2"/>
</dbReference>
<dbReference type="InterPro" id="IPR016102">
    <property type="entry name" value="Succinyl-CoA_synth-like"/>
</dbReference>
<evidence type="ECO:0000256" key="1">
    <source>
        <dbReference type="ARBA" id="ARBA00022532"/>
    </source>
</evidence>
<evidence type="ECO:0000256" key="2">
    <source>
        <dbReference type="ARBA" id="ARBA00060888"/>
    </source>
</evidence>
<dbReference type="GO" id="GO:0005524">
    <property type="term" value="F:ATP binding"/>
    <property type="evidence" value="ECO:0007669"/>
    <property type="project" value="UniProtKB-UniRule"/>
</dbReference>
<dbReference type="Gene3D" id="3.40.50.720">
    <property type="entry name" value="NAD(P)-binding Rossmann-like Domain"/>
    <property type="match status" value="1"/>
</dbReference>
<feature type="domain" description="ATP-grasp" evidence="4">
    <location>
        <begin position="500"/>
        <end position="536"/>
    </location>
</feature>
<dbReference type="Gene3D" id="3.30.470.20">
    <property type="entry name" value="ATP-grasp fold, B domain"/>
    <property type="match status" value="1"/>
</dbReference>
<proteinExistence type="inferred from homology"/>
<dbReference type="GO" id="GO:0016874">
    <property type="term" value="F:ligase activity"/>
    <property type="evidence" value="ECO:0007669"/>
    <property type="project" value="UniProtKB-KW"/>
</dbReference>
<dbReference type="Gene3D" id="3.40.50.261">
    <property type="entry name" value="Succinyl-CoA synthetase domains"/>
    <property type="match status" value="2"/>
</dbReference>
<evidence type="ECO:0000313" key="5">
    <source>
        <dbReference type="EMBL" id="MCP3730031.1"/>
    </source>
</evidence>
<evidence type="ECO:0000256" key="3">
    <source>
        <dbReference type="PROSITE-ProRule" id="PRU00409"/>
    </source>
</evidence>
<gene>
    <name evidence="5" type="ORF">M9978_06275</name>
</gene>
<name>A0A9X2KL42_9SPHN</name>
<dbReference type="SMART" id="SM00881">
    <property type="entry name" value="CoA_binding"/>
    <property type="match status" value="1"/>
</dbReference>
<dbReference type="PANTHER" id="PTHR42793:SF4">
    <property type="entry name" value="BLL6376 PROTEIN"/>
    <property type="match status" value="1"/>
</dbReference>
<keyword evidence="1" id="KW-0816">Tricarboxylic acid cycle</keyword>
<comment type="similarity">
    <text evidence="2">In the N-terminal section; belongs to the acetate CoA ligase alpha subunit family.</text>
</comment>
<dbReference type="InterPro" id="IPR003781">
    <property type="entry name" value="CoA-bd"/>
</dbReference>
<dbReference type="PROSITE" id="PS50975">
    <property type="entry name" value="ATP_GRASP"/>
    <property type="match status" value="1"/>
</dbReference>
<dbReference type="Pfam" id="PF13607">
    <property type="entry name" value="Succ_CoA_lig"/>
    <property type="match status" value="1"/>
</dbReference>
<dbReference type="PANTHER" id="PTHR42793">
    <property type="entry name" value="COA BINDING DOMAIN CONTAINING PROTEIN"/>
    <property type="match status" value="1"/>
</dbReference>
<keyword evidence="5" id="KW-0436">Ligase</keyword>
<dbReference type="Pfam" id="PF13380">
    <property type="entry name" value="CoA_binding_2"/>
    <property type="match status" value="1"/>
</dbReference>
<sequence>MGVQIESRSEVDPAPRGLARLVDPGSIAIIGASDRPGSLGRRTVENLLDHSDFGGDCFLISRSGAQIAGRAAYPSILDVPSAPDVAMLVVPATATLTTLRDCAARGVRYAMVFTSGFGEVSDDGRHIEAEMARIARDSGMRIYGPNSPGLCNQNRRIGMLFSPAWQTDQRTGPIGIVTHGGGVGRAFMQASDRGVGVGLYASTGNEVDITAADFIRHMADADDISVIAASLEGIKDGGELAAAALYAAECGKPVVALKVGRSEAGARAASSHTGSISGAAEVNSAAFREVGVVEVDTLDELIDTAALFARKRPTGREKIAVYSVSGSVCVMAADALADAGLELARFGDATRRQLSEQLPSYAAIDNPVDLTSDVMADPQLSYDSLKTVAADPDVGAVLYPFPCDWGGISGQIAEATVAAQRETDVPVLPIWLSDRLGEGWTTLVDGGMTPMRTIRQASQATKRWVERGRWAVPKDWQPLPTGPARRDPVPREALSEAEAKALLRAAGIAVPEGRVATSAQEAVAIADALGYPVVAKVASRAITHKSDIGGVAVNLTDPHGVAAAFARITAAAMRHAPHVPVDGVLIEQMKVVEHGTEVFVGVHRDAIFGPVMTFGLGGVFIELFKDVARRMLPLTPASARALLAEPRCAAILQGARGAPAADLEALERLLLAVSDFVCARGDEVEELELNPVLVGRAGAGLVALDAVLVKRSRDGEN</sequence>
<dbReference type="Gene3D" id="3.30.1490.20">
    <property type="entry name" value="ATP-grasp fold, A domain"/>
    <property type="match status" value="1"/>
</dbReference>
<evidence type="ECO:0000259" key="4">
    <source>
        <dbReference type="PROSITE" id="PS50975"/>
    </source>
</evidence>
<keyword evidence="6" id="KW-1185">Reference proteome</keyword>
<protein>
    <submittedName>
        <fullName evidence="5">Acetate--CoA ligase family protein</fullName>
    </submittedName>
</protein>
<dbReference type="RefSeq" id="WP_254292141.1">
    <property type="nucleotide sequence ID" value="NZ_JAMLDX010000003.1"/>
</dbReference>
<dbReference type="EMBL" id="JAMLDX010000003">
    <property type="protein sequence ID" value="MCP3730031.1"/>
    <property type="molecule type" value="Genomic_DNA"/>
</dbReference>
<dbReference type="GO" id="GO:0006099">
    <property type="term" value="P:tricarboxylic acid cycle"/>
    <property type="evidence" value="ECO:0007669"/>
    <property type="project" value="UniProtKB-KW"/>
</dbReference>
<reference evidence="5" key="1">
    <citation type="submission" date="2022-05" db="EMBL/GenBank/DDBJ databases">
        <title>Sphingomonas sp. strain MG17 Genome sequencing and assembly.</title>
        <authorList>
            <person name="Kim I."/>
        </authorList>
    </citation>
    <scope>NUCLEOTIDE SEQUENCE</scope>
    <source>
        <strain evidence="5">MG17</strain>
    </source>
</reference>
<comment type="caution">
    <text evidence="5">The sequence shown here is derived from an EMBL/GenBank/DDBJ whole genome shotgun (WGS) entry which is preliminary data.</text>
</comment>
<dbReference type="InterPro" id="IPR036291">
    <property type="entry name" value="NAD(P)-bd_dom_sf"/>
</dbReference>
<dbReference type="FunFam" id="3.30.1490.20:FF:000020">
    <property type="entry name" value="Protein lysine acetyltransferase"/>
    <property type="match status" value="1"/>
</dbReference>
<organism evidence="5 6">
    <name type="scientific">Sphingomonas tagetis</name>
    <dbReference type="NCBI Taxonomy" id="2949092"/>
    <lineage>
        <taxon>Bacteria</taxon>
        <taxon>Pseudomonadati</taxon>
        <taxon>Pseudomonadota</taxon>
        <taxon>Alphaproteobacteria</taxon>
        <taxon>Sphingomonadales</taxon>
        <taxon>Sphingomonadaceae</taxon>
        <taxon>Sphingomonas</taxon>
    </lineage>
</organism>
<keyword evidence="3" id="KW-0547">Nucleotide-binding</keyword>
<dbReference type="InterPro" id="IPR013815">
    <property type="entry name" value="ATP_grasp_subdomain_1"/>
</dbReference>
<dbReference type="Pfam" id="PF13549">
    <property type="entry name" value="ATP-grasp_5"/>
    <property type="match status" value="1"/>
</dbReference>